<feature type="transmembrane region" description="Helical" evidence="9">
    <location>
        <begin position="310"/>
        <end position="328"/>
    </location>
</feature>
<feature type="domain" description="CopC" evidence="11">
    <location>
        <begin position="33"/>
        <end position="129"/>
    </location>
</feature>
<dbReference type="GO" id="GO:0005507">
    <property type="term" value="F:copper ion binding"/>
    <property type="evidence" value="ECO:0007669"/>
    <property type="project" value="InterPro"/>
</dbReference>
<evidence type="ECO:0000256" key="2">
    <source>
        <dbReference type="ARBA" id="ARBA00022475"/>
    </source>
</evidence>
<evidence type="ECO:0000256" key="1">
    <source>
        <dbReference type="ARBA" id="ARBA00004651"/>
    </source>
</evidence>
<sequence length="589" mass="60786">MTLTRTRGAGLAVLLAGFATAVSLVMASPAWAHAELVDAAPANGQIYQDSPRTLLLQFTDPVTVPPDGLRLFGPDGARIGIGAPVHRVGDDTSVEAPLNGKLADGVYTVSWRVVSSDSHPVQGAYTFTVGTPGSRPAAVTPPGDRSGDAATAYGAARWAAFAGFAVLLGTAFYLAWCWPAGARRRPARRVLWAGWGASLAAAIASGLLYGPYVADGDVAGAFDPRLLSTTWATGLGRALGIRVALLLAAAPALVWLLNRYPDAPDRRTRWTVAAAVLAAAAALAVTWSIANHSVTGEAGGFAVPVDVVHLVAGSVWLGGLVALAMTHVPTRDAVTLRVAVPRFSHTALVCVALMVATGLFQAWRQVGSPPTLFATAYGQVLLAKVALVVVLVALGAAARGWVARHYGAGGKRHRGGPDPHQLYAFYRRLLTETGVGAVVLGLSAALVAMEPARSAFAEHRSTVAAANTAAPANRAVPAVPTPVPFSAGSGPASRGAVLLVVFPPKVGPAQLHLSVLDPNGAPLNVPEVHAAMTLPDRDLGPIPVELQGAGGHYIGQLNLPFPGRWQAVLTVRTTETDQATVRVVVDVSA</sequence>
<feature type="domain" description="Copper resistance protein D" evidence="12">
    <location>
        <begin position="339"/>
        <end position="446"/>
    </location>
</feature>
<dbReference type="OrthoDB" id="5242236at2"/>
<feature type="signal peptide" evidence="10">
    <location>
        <begin position="1"/>
        <end position="34"/>
    </location>
</feature>
<reference evidence="13" key="1">
    <citation type="submission" date="2019-05" db="EMBL/GenBank/DDBJ databases">
        <title>Isolation, diversity and antifungal activity of Actinobacteria from wheat.</title>
        <authorList>
            <person name="Yu B."/>
        </authorList>
    </citation>
    <scope>NUCLEOTIDE SEQUENCE [LARGE SCALE GENOMIC DNA]</scope>
    <source>
        <strain evidence="13">NEAU-HEGS1-5</strain>
    </source>
</reference>
<evidence type="ECO:0000256" key="6">
    <source>
        <dbReference type="ARBA" id="ARBA00022989"/>
    </source>
</evidence>
<dbReference type="Pfam" id="PF05425">
    <property type="entry name" value="CopD"/>
    <property type="match status" value="1"/>
</dbReference>
<keyword evidence="5 10" id="KW-0732">Signal</keyword>
<dbReference type="Gene3D" id="2.60.40.1220">
    <property type="match status" value="1"/>
</dbReference>
<feature type="chain" id="PRO_5038974181" evidence="10">
    <location>
        <begin position="35"/>
        <end position="589"/>
    </location>
</feature>
<evidence type="ECO:0000259" key="12">
    <source>
        <dbReference type="Pfam" id="PF05425"/>
    </source>
</evidence>
<dbReference type="GO" id="GO:0006825">
    <property type="term" value="P:copper ion transport"/>
    <property type="evidence" value="ECO:0007669"/>
    <property type="project" value="InterPro"/>
</dbReference>
<keyword evidence="2" id="KW-1003">Cell membrane</keyword>
<evidence type="ECO:0000259" key="11">
    <source>
        <dbReference type="Pfam" id="PF04234"/>
    </source>
</evidence>
<accession>A0A5R8YLZ1</accession>
<keyword evidence="6 9" id="KW-1133">Transmembrane helix</keyword>
<dbReference type="SUPFAM" id="SSF81296">
    <property type="entry name" value="E set domains"/>
    <property type="match status" value="1"/>
</dbReference>
<keyword evidence="14" id="KW-1185">Reference proteome</keyword>
<evidence type="ECO:0000256" key="5">
    <source>
        <dbReference type="ARBA" id="ARBA00022729"/>
    </source>
</evidence>
<dbReference type="InterPro" id="IPR008457">
    <property type="entry name" value="Cu-R_CopD_dom"/>
</dbReference>
<feature type="transmembrane region" description="Helical" evidence="9">
    <location>
        <begin position="340"/>
        <end position="360"/>
    </location>
</feature>
<feature type="transmembrane region" description="Helical" evidence="9">
    <location>
        <begin position="158"/>
        <end position="178"/>
    </location>
</feature>
<dbReference type="AlphaFoldDB" id="A0A5R8YLZ1"/>
<comment type="caution">
    <text evidence="13">The sequence shown here is derived from an EMBL/GenBank/DDBJ whole genome shotgun (WGS) entry which is preliminary data.</text>
</comment>
<dbReference type="GO" id="GO:0042597">
    <property type="term" value="C:periplasmic space"/>
    <property type="evidence" value="ECO:0007669"/>
    <property type="project" value="InterPro"/>
</dbReference>
<dbReference type="Pfam" id="PF04234">
    <property type="entry name" value="CopC"/>
    <property type="match status" value="1"/>
</dbReference>
<keyword evidence="4" id="KW-0479">Metal-binding</keyword>
<feature type="transmembrane region" description="Helical" evidence="9">
    <location>
        <begin position="380"/>
        <end position="402"/>
    </location>
</feature>
<dbReference type="Proteomes" id="UP000309033">
    <property type="component" value="Unassembled WGS sequence"/>
</dbReference>
<protein>
    <submittedName>
        <fullName evidence="13">Copper-binding protein</fullName>
    </submittedName>
</protein>
<evidence type="ECO:0000256" key="8">
    <source>
        <dbReference type="ARBA" id="ARBA00023136"/>
    </source>
</evidence>
<evidence type="ECO:0000256" key="10">
    <source>
        <dbReference type="SAM" id="SignalP"/>
    </source>
</evidence>
<dbReference type="GO" id="GO:0046688">
    <property type="term" value="P:response to copper ion"/>
    <property type="evidence" value="ECO:0007669"/>
    <property type="project" value="InterPro"/>
</dbReference>
<feature type="transmembrane region" description="Helical" evidence="9">
    <location>
        <begin position="234"/>
        <end position="258"/>
    </location>
</feature>
<evidence type="ECO:0000313" key="13">
    <source>
        <dbReference type="EMBL" id="TLP53533.1"/>
    </source>
</evidence>
<dbReference type="EMBL" id="VANP01000015">
    <property type="protein sequence ID" value="TLP53533.1"/>
    <property type="molecule type" value="Genomic_DNA"/>
</dbReference>
<name>A0A5R8YLZ1_9ACTN</name>
<organism evidence="13 14">
    <name type="scientific">Microbispora triticiradicis</name>
    <dbReference type="NCBI Taxonomy" id="2200763"/>
    <lineage>
        <taxon>Bacteria</taxon>
        <taxon>Bacillati</taxon>
        <taxon>Actinomycetota</taxon>
        <taxon>Actinomycetes</taxon>
        <taxon>Streptosporangiales</taxon>
        <taxon>Streptosporangiaceae</taxon>
        <taxon>Microbispora</taxon>
    </lineage>
</organism>
<keyword evidence="3 9" id="KW-0812">Transmembrane</keyword>
<evidence type="ECO:0000256" key="7">
    <source>
        <dbReference type="ARBA" id="ARBA00023008"/>
    </source>
</evidence>
<dbReference type="GO" id="GO:0005886">
    <property type="term" value="C:plasma membrane"/>
    <property type="evidence" value="ECO:0007669"/>
    <property type="project" value="UniProtKB-SubCell"/>
</dbReference>
<comment type="subcellular location">
    <subcellularLocation>
        <location evidence="1">Cell membrane</location>
        <topology evidence="1">Multi-pass membrane protein</topology>
    </subcellularLocation>
</comment>
<feature type="transmembrane region" description="Helical" evidence="9">
    <location>
        <begin position="190"/>
        <end position="214"/>
    </location>
</feature>
<keyword evidence="7" id="KW-0186">Copper</keyword>
<evidence type="ECO:0000256" key="9">
    <source>
        <dbReference type="SAM" id="Phobius"/>
    </source>
</evidence>
<evidence type="ECO:0000256" key="3">
    <source>
        <dbReference type="ARBA" id="ARBA00022692"/>
    </source>
</evidence>
<dbReference type="InterPro" id="IPR032694">
    <property type="entry name" value="CopC/D"/>
</dbReference>
<evidence type="ECO:0000313" key="14">
    <source>
        <dbReference type="Proteomes" id="UP000309033"/>
    </source>
</evidence>
<proteinExistence type="predicted"/>
<dbReference type="PANTHER" id="PTHR34820">
    <property type="entry name" value="INNER MEMBRANE PROTEIN YEBZ"/>
    <property type="match status" value="1"/>
</dbReference>
<gene>
    <name evidence="13" type="ORF">FED44_29280</name>
</gene>
<dbReference type="InterPro" id="IPR014756">
    <property type="entry name" value="Ig_E-set"/>
</dbReference>
<dbReference type="InterPro" id="IPR007348">
    <property type="entry name" value="CopC_dom"/>
</dbReference>
<evidence type="ECO:0000256" key="4">
    <source>
        <dbReference type="ARBA" id="ARBA00022723"/>
    </source>
</evidence>
<dbReference type="PANTHER" id="PTHR34820:SF4">
    <property type="entry name" value="INNER MEMBRANE PROTEIN YEBZ"/>
    <property type="match status" value="1"/>
</dbReference>
<feature type="transmembrane region" description="Helical" evidence="9">
    <location>
        <begin position="270"/>
        <end position="290"/>
    </location>
</feature>
<keyword evidence="8 9" id="KW-0472">Membrane</keyword>
<dbReference type="InterPro" id="IPR014755">
    <property type="entry name" value="Cu-Rt/internalin_Ig-like"/>
</dbReference>